<dbReference type="STRING" id="1220924.W2RUA7"/>
<feature type="compositionally biased region" description="Polar residues" evidence="4">
    <location>
        <begin position="1431"/>
        <end position="1459"/>
    </location>
</feature>
<feature type="region of interest" description="Disordered" evidence="4">
    <location>
        <begin position="655"/>
        <end position="701"/>
    </location>
</feature>
<dbReference type="RefSeq" id="XP_008718138.1">
    <property type="nucleotide sequence ID" value="XM_008719916.1"/>
</dbReference>
<name>W2RUA7_CYPE1</name>
<feature type="compositionally biased region" description="Acidic residues" evidence="4">
    <location>
        <begin position="986"/>
        <end position="1005"/>
    </location>
</feature>
<dbReference type="GO" id="GO:0008139">
    <property type="term" value="F:nuclear localization sequence binding"/>
    <property type="evidence" value="ECO:0007669"/>
    <property type="project" value="TreeGrafter"/>
</dbReference>
<feature type="compositionally biased region" description="Polar residues" evidence="4">
    <location>
        <begin position="879"/>
        <end position="890"/>
    </location>
</feature>
<keyword evidence="3" id="KW-0539">Nucleus</keyword>
<dbReference type="Gene3D" id="2.130.10.10">
    <property type="entry name" value="YVTN repeat-like/Quinoprotein amine dehydrogenase"/>
    <property type="match status" value="1"/>
</dbReference>
<dbReference type="GeneID" id="19972915"/>
<dbReference type="eggNOG" id="KOG3630">
    <property type="taxonomic scope" value="Eukaryota"/>
</dbReference>
<dbReference type="GO" id="GO:0006405">
    <property type="term" value="P:RNA export from nucleus"/>
    <property type="evidence" value="ECO:0007669"/>
    <property type="project" value="TreeGrafter"/>
</dbReference>
<dbReference type="GO" id="GO:0017056">
    <property type="term" value="F:structural constituent of nuclear pore"/>
    <property type="evidence" value="ECO:0007669"/>
    <property type="project" value="TreeGrafter"/>
</dbReference>
<dbReference type="PANTHER" id="PTHR23193:SF23">
    <property type="entry name" value="NUCLEAR PORE COMPLEX PROTEIN NUP153"/>
    <property type="match status" value="1"/>
</dbReference>
<dbReference type="InterPro" id="IPR039462">
    <property type="entry name" value="Nup159/Nup146_N"/>
</dbReference>
<feature type="region of interest" description="Disordered" evidence="4">
    <location>
        <begin position="457"/>
        <end position="564"/>
    </location>
</feature>
<dbReference type="GO" id="GO:0005643">
    <property type="term" value="C:nuclear pore"/>
    <property type="evidence" value="ECO:0007669"/>
    <property type="project" value="TreeGrafter"/>
</dbReference>
<evidence type="ECO:0000256" key="4">
    <source>
        <dbReference type="SAM" id="MobiDB-lite"/>
    </source>
</evidence>
<feature type="compositionally biased region" description="Pro residues" evidence="4">
    <location>
        <begin position="869"/>
        <end position="878"/>
    </location>
</feature>
<feature type="compositionally biased region" description="Low complexity" evidence="4">
    <location>
        <begin position="1077"/>
        <end position="1090"/>
    </location>
</feature>
<dbReference type="Pfam" id="PF16755">
    <property type="entry name" value="Beta-prop_NUP159_NUP214"/>
    <property type="match status" value="1"/>
</dbReference>
<feature type="compositionally biased region" description="Low complexity" evidence="4">
    <location>
        <begin position="947"/>
        <end position="965"/>
    </location>
</feature>
<feature type="compositionally biased region" description="Gly residues" evidence="4">
    <location>
        <begin position="665"/>
        <end position="675"/>
    </location>
</feature>
<reference evidence="6 7" key="1">
    <citation type="submission" date="2013-03" db="EMBL/GenBank/DDBJ databases">
        <title>The Genome Sequence of Phialophora europaea CBS 101466.</title>
        <authorList>
            <consortium name="The Broad Institute Genomics Platform"/>
            <person name="Cuomo C."/>
            <person name="de Hoog S."/>
            <person name="Gorbushina A."/>
            <person name="Walker B."/>
            <person name="Young S.K."/>
            <person name="Zeng Q."/>
            <person name="Gargeya S."/>
            <person name="Fitzgerald M."/>
            <person name="Haas B."/>
            <person name="Abouelleil A."/>
            <person name="Allen A.W."/>
            <person name="Alvarado L."/>
            <person name="Arachchi H.M."/>
            <person name="Berlin A.M."/>
            <person name="Chapman S.B."/>
            <person name="Gainer-Dewar J."/>
            <person name="Goldberg J."/>
            <person name="Griggs A."/>
            <person name="Gujja S."/>
            <person name="Hansen M."/>
            <person name="Howarth C."/>
            <person name="Imamovic A."/>
            <person name="Ireland A."/>
            <person name="Larimer J."/>
            <person name="McCowan C."/>
            <person name="Murphy C."/>
            <person name="Pearson M."/>
            <person name="Poon T.W."/>
            <person name="Priest M."/>
            <person name="Roberts A."/>
            <person name="Saif S."/>
            <person name="Shea T."/>
            <person name="Sisk P."/>
            <person name="Sykes S."/>
            <person name="Wortman J."/>
            <person name="Nusbaum C."/>
            <person name="Birren B."/>
        </authorList>
    </citation>
    <scope>NUCLEOTIDE SEQUENCE [LARGE SCALE GENOMIC DNA]</scope>
    <source>
        <strain evidence="6 7">CBS 101466</strain>
    </source>
</reference>
<feature type="compositionally biased region" description="Low complexity" evidence="4">
    <location>
        <begin position="522"/>
        <end position="534"/>
    </location>
</feature>
<feature type="compositionally biased region" description="Polar residues" evidence="4">
    <location>
        <begin position="857"/>
        <end position="868"/>
    </location>
</feature>
<dbReference type="VEuPathDB" id="FungiDB:HMPREF1541_05576"/>
<organism evidence="6 7">
    <name type="scientific">Cyphellophora europaea (strain CBS 101466)</name>
    <name type="common">Phialophora europaea</name>
    <dbReference type="NCBI Taxonomy" id="1220924"/>
    <lineage>
        <taxon>Eukaryota</taxon>
        <taxon>Fungi</taxon>
        <taxon>Dikarya</taxon>
        <taxon>Ascomycota</taxon>
        <taxon>Pezizomycotina</taxon>
        <taxon>Eurotiomycetes</taxon>
        <taxon>Chaetothyriomycetidae</taxon>
        <taxon>Chaetothyriales</taxon>
        <taxon>Cyphellophoraceae</taxon>
        <taxon>Cyphellophora</taxon>
    </lineage>
</organism>
<feature type="compositionally biased region" description="Polar residues" evidence="4">
    <location>
        <begin position="461"/>
        <end position="484"/>
    </location>
</feature>
<feature type="region of interest" description="Disordered" evidence="4">
    <location>
        <begin position="728"/>
        <end position="1151"/>
    </location>
</feature>
<feature type="region of interest" description="Disordered" evidence="4">
    <location>
        <begin position="1431"/>
        <end position="1494"/>
    </location>
</feature>
<dbReference type="OrthoDB" id="248320at2759"/>
<dbReference type="PANTHER" id="PTHR23193">
    <property type="entry name" value="NUCLEAR PORE COMPLEX PROTEIN NUP"/>
    <property type="match status" value="1"/>
</dbReference>
<keyword evidence="2" id="KW-0813">Transport</keyword>
<accession>W2RUA7</accession>
<feature type="domain" description="Nucleoporin Nup159/Nup146 N-terminal" evidence="5">
    <location>
        <begin position="56"/>
        <end position="435"/>
    </location>
</feature>
<evidence type="ECO:0000256" key="3">
    <source>
        <dbReference type="ARBA" id="ARBA00023242"/>
    </source>
</evidence>
<dbReference type="GO" id="GO:0006606">
    <property type="term" value="P:protein import into nucleus"/>
    <property type="evidence" value="ECO:0007669"/>
    <property type="project" value="TreeGrafter"/>
</dbReference>
<proteinExistence type="predicted"/>
<dbReference type="Proteomes" id="UP000030752">
    <property type="component" value="Unassembled WGS sequence"/>
</dbReference>
<dbReference type="EMBL" id="KB822721">
    <property type="protein sequence ID" value="ETN39353.1"/>
    <property type="molecule type" value="Genomic_DNA"/>
</dbReference>
<evidence type="ECO:0000313" key="6">
    <source>
        <dbReference type="EMBL" id="ETN39353.1"/>
    </source>
</evidence>
<dbReference type="InterPro" id="IPR026054">
    <property type="entry name" value="Nucleoporin"/>
</dbReference>
<dbReference type="SUPFAM" id="SSF117289">
    <property type="entry name" value="Nucleoporin domain"/>
    <property type="match status" value="1"/>
</dbReference>
<evidence type="ECO:0000256" key="2">
    <source>
        <dbReference type="ARBA" id="ARBA00022448"/>
    </source>
</evidence>
<dbReference type="HOGENOM" id="CLU_003852_0_0_1"/>
<sequence>MAFSHSTTVQNVGAESVAKEGKEFLEILTDELGLPGVNGDVKLRLLSRPWPADNLPPTTASLLGVASQKGLVAAAGPDELVITSTDKIRSHFLDTFDKSKNESPIRDFEPNTRISRSRLAHVAFTADENILLVSAQEGGGIDAYRVQDLDNAQATPALQISTEGKALRALIPNPAPDASALVAAVTTDGELLLADLREGAIRPGTKGPVLQDRVSCVSWSNKGKQIVAGLADGSAVQLKPDGSTVAVIPRATSSADGSFVTAISWLQNDTFLIIYSPQGTEGPAPPTEFFIVDREPKTANFTYNKLPEAVALFGKDRLPTHFYLNRLRDFPPHLKELIVVSATSSGDVGLISKSDKPLSHDNVSPNDYSMTAIADDSRRAALPLSVEQSDTSPIGMALDLSSKEPVMNPIPTEIDIIESPNPVPQLLVLNDEGILSSWWIVYHDSVKEKTLYPGMDESAPVAQSTASPPPTATSQSQAQANRPASTFAAPASTFGQPSFGTTPAATKPTATGFGTGTGFGSSSGNVNGGAAESSFGKPSTIGGGSSSWTSTGFGSASNSQGGASGFGQPAFGSASTIAGGSSSGFGAPSALGKPAFGHAAGAPAFGNSGFGTKAAGFGTAPTSSSPFGGASGSGTSGFASFSKAGGFGTLRAKEAEKPASPFGQASGGGFGGFGGQKDEKTSSPFAQTSSNNGSAFGKPTTFASGSSGAFGGFGGAVSQSATQSFGKAGGFTLGSSFKGDGSAKDDLPKPTNAGGGFGFGSSLDDMLGDSQKVTSPTHDKEEEMSEGIASDKSEPPAEKPSTTLPSFGQREPPKTLVTPPSSIGQPKATPAPPVSNLFGAPTTQSTTPQPPPPSSTGWSFGNVPSTTPKEPPTAPPSTTPKETPAPQSIFGQKPHSGPVPFNANKEKVDGVTAIKQEEASDDESVDLNQIPQAPLPPDTVSKPRYVSGDTSASSSNSRSTQSTDDAPLPPPWVPANKSTNEPPELPSEEEDELSGFEGSEEDGEENASSADEQQGEEQSDQLQTSPESSFKGGEHSTEASPTGGVFTKVTNVPQKPRPLFGEVGTTGPILPPPKPQQSPRSPSPVRQLLSADRLNSEAARSVSAPAHPRSVIDQRKNEYLQSGLARQSAEAQQQELARQKQQQEQLARNRQQAEKLQLQELKDDEDEQLRNELQAPIQAAETLDDFLTYQAKAPEEGAKSGVPAQIERLYRDINSMVDTLGINSRSLAAYMKYQQEQEPSSNWPDILESETPADTLNDEWFLGDIPRLREGIAVLDRCVQEAQIQDVEGKLQSCQKLLSEDVTDLRTKLGSIRKTLNARTNPDATLAAPLSAEQASVQHDLRKCSVSVQSKLVQVENALAVLRAKVAEIAPAENGRNSSLFGGSGGQKKPTVEAVTNTVLKMTKMAEQKSSDIDMLESQLRKLEVKGVLTMSSHGTPNGTPKQRQSMRPNTPGSTSSIYHTPGSKFAGSTRSTPGRLGVNGGRPVISTDDKEKWQAKARRKKEVANMLKAVLEQRKAPGNVKA</sequence>
<evidence type="ECO:0000259" key="5">
    <source>
        <dbReference type="Pfam" id="PF16755"/>
    </source>
</evidence>
<protein>
    <recommendedName>
        <fullName evidence="5">Nucleoporin Nup159/Nup146 N-terminal domain-containing protein</fullName>
    </recommendedName>
</protein>
<evidence type="ECO:0000256" key="1">
    <source>
        <dbReference type="ARBA" id="ARBA00004123"/>
    </source>
</evidence>
<dbReference type="InterPro" id="IPR015943">
    <property type="entry name" value="WD40/YVTN_repeat-like_dom_sf"/>
</dbReference>
<dbReference type="InParanoid" id="W2RUA7"/>
<feature type="compositionally biased region" description="Polar residues" evidence="4">
    <location>
        <begin position="682"/>
        <end position="694"/>
    </location>
</feature>
<feature type="compositionally biased region" description="Low complexity" evidence="4">
    <location>
        <begin position="500"/>
        <end position="512"/>
    </location>
</feature>
<gene>
    <name evidence="6" type="ORF">HMPREF1541_05576</name>
</gene>
<keyword evidence="7" id="KW-1185">Reference proteome</keyword>
<feature type="compositionally biased region" description="Low complexity" evidence="4">
    <location>
        <begin position="546"/>
        <end position="564"/>
    </location>
</feature>
<evidence type="ECO:0000313" key="7">
    <source>
        <dbReference type="Proteomes" id="UP000030752"/>
    </source>
</evidence>
<feature type="compositionally biased region" description="Low complexity" evidence="4">
    <location>
        <begin position="1124"/>
        <end position="1151"/>
    </location>
</feature>
<comment type="subcellular location">
    <subcellularLocation>
        <location evidence="1">Nucleus</location>
    </subcellularLocation>
</comment>